<dbReference type="PROSITE" id="PS00911">
    <property type="entry name" value="DHODEHASE_1"/>
    <property type="match status" value="1"/>
</dbReference>
<dbReference type="UniPathway" id="UPA00070">
    <property type="reaction ID" value="UER00946"/>
</dbReference>
<evidence type="ECO:0000256" key="1">
    <source>
        <dbReference type="ARBA" id="ARBA00003125"/>
    </source>
</evidence>
<evidence type="ECO:0000256" key="7">
    <source>
        <dbReference type="ARBA" id="ARBA00022975"/>
    </source>
</evidence>
<dbReference type="CDD" id="cd04738">
    <property type="entry name" value="DHOD_2_like"/>
    <property type="match status" value="1"/>
</dbReference>
<evidence type="ECO:0000256" key="2">
    <source>
        <dbReference type="ARBA" id="ARBA00004370"/>
    </source>
</evidence>
<dbReference type="PIRSF" id="PIRSF000164">
    <property type="entry name" value="DHO_oxidase"/>
    <property type="match status" value="1"/>
</dbReference>
<evidence type="ECO:0000256" key="11">
    <source>
        <dbReference type="HAMAP-Rule" id="MF_00225"/>
    </source>
</evidence>
<dbReference type="GO" id="GO:0005886">
    <property type="term" value="C:plasma membrane"/>
    <property type="evidence" value="ECO:0007669"/>
    <property type="project" value="UniProtKB-SubCell"/>
</dbReference>
<feature type="binding site" evidence="11">
    <location>
        <position position="178"/>
    </location>
    <ligand>
        <name>substrate</name>
    </ligand>
</feature>
<dbReference type="InterPro" id="IPR005720">
    <property type="entry name" value="Dihydroorotate_DH_cat"/>
</dbReference>
<dbReference type="GO" id="GO:0005737">
    <property type="term" value="C:cytoplasm"/>
    <property type="evidence" value="ECO:0007669"/>
    <property type="project" value="InterPro"/>
</dbReference>
<keyword evidence="8 11" id="KW-0560">Oxidoreductase</keyword>
<comment type="similarity">
    <text evidence="4 11">Belongs to the dihydroorotate dehydrogenase family. Type 2 subfamily.</text>
</comment>
<dbReference type="NCBIfam" id="NF003652">
    <property type="entry name" value="PRK05286.2-5"/>
    <property type="match status" value="1"/>
</dbReference>
<dbReference type="GO" id="GO:0106430">
    <property type="term" value="F:dihydroorotate dehydrogenase (quinone) activity"/>
    <property type="evidence" value="ECO:0007669"/>
    <property type="project" value="UniProtKB-EC"/>
</dbReference>
<feature type="binding site" evidence="11">
    <location>
        <position position="183"/>
    </location>
    <ligand>
        <name>substrate</name>
    </ligand>
</feature>
<comment type="catalytic activity">
    <reaction evidence="10 11">
        <text>(S)-dihydroorotate + a quinone = orotate + a quinol</text>
        <dbReference type="Rhea" id="RHEA:30187"/>
        <dbReference type="ChEBI" id="CHEBI:24646"/>
        <dbReference type="ChEBI" id="CHEBI:30839"/>
        <dbReference type="ChEBI" id="CHEBI:30864"/>
        <dbReference type="ChEBI" id="CHEBI:132124"/>
        <dbReference type="EC" id="1.3.5.2"/>
    </reaction>
</comment>
<reference evidence="13" key="1">
    <citation type="journal article" date="2020" name="mSystems">
        <title>Genome- and Community-Level Interaction Insights into Carbon Utilization and Element Cycling Functions of Hydrothermarchaeota in Hydrothermal Sediment.</title>
        <authorList>
            <person name="Zhou Z."/>
            <person name="Liu Y."/>
            <person name="Xu W."/>
            <person name="Pan J."/>
            <person name="Luo Z.H."/>
            <person name="Li M."/>
        </authorList>
    </citation>
    <scope>NUCLEOTIDE SEQUENCE [LARGE SCALE GENOMIC DNA]</scope>
    <source>
        <strain evidence="13">HyVt-493</strain>
    </source>
</reference>
<feature type="binding site" evidence="11">
    <location>
        <position position="251"/>
    </location>
    <ligand>
        <name>FMN</name>
        <dbReference type="ChEBI" id="CHEBI:58210"/>
    </ligand>
</feature>
<feature type="binding site" evidence="11">
    <location>
        <begin position="252"/>
        <end position="253"/>
    </location>
    <ligand>
        <name>substrate</name>
    </ligand>
</feature>
<dbReference type="NCBIfam" id="NF003645">
    <property type="entry name" value="PRK05286.1-2"/>
    <property type="match status" value="1"/>
</dbReference>
<name>A0A7V2SYH2_LEUMU</name>
<dbReference type="NCBIfam" id="NF003644">
    <property type="entry name" value="PRK05286.1-1"/>
    <property type="match status" value="1"/>
</dbReference>
<feature type="binding site" evidence="11">
    <location>
        <position position="223"/>
    </location>
    <ligand>
        <name>FMN</name>
        <dbReference type="ChEBI" id="CHEBI:58210"/>
    </ligand>
</feature>
<keyword evidence="9 11" id="KW-0472">Membrane</keyword>
<feature type="domain" description="Dihydroorotate dehydrogenase catalytic" evidence="12">
    <location>
        <begin position="50"/>
        <end position="343"/>
    </location>
</feature>
<comment type="subcellular location">
    <subcellularLocation>
        <location evidence="11">Cell membrane</location>
        <topology evidence="11">Peripheral membrane protein</topology>
    </subcellularLocation>
    <subcellularLocation>
        <location evidence="2">Membrane</location>
    </subcellularLocation>
</comment>
<dbReference type="SUPFAM" id="SSF51395">
    <property type="entry name" value="FMN-linked oxidoreductases"/>
    <property type="match status" value="1"/>
</dbReference>
<evidence type="ECO:0000256" key="5">
    <source>
        <dbReference type="ARBA" id="ARBA00022630"/>
    </source>
</evidence>
<keyword evidence="7 11" id="KW-0665">Pyrimidine biosynthesis</keyword>
<dbReference type="InterPro" id="IPR001295">
    <property type="entry name" value="Dihydroorotate_DH_CS"/>
</dbReference>
<evidence type="ECO:0000256" key="8">
    <source>
        <dbReference type="ARBA" id="ARBA00023002"/>
    </source>
</evidence>
<feature type="binding site" evidence="11">
    <location>
        <position position="69"/>
    </location>
    <ligand>
        <name>substrate</name>
    </ligand>
</feature>
<evidence type="ECO:0000256" key="6">
    <source>
        <dbReference type="ARBA" id="ARBA00022643"/>
    </source>
</evidence>
<accession>A0A7V2SYH2</accession>
<comment type="caution">
    <text evidence="13">The sequence shown here is derived from an EMBL/GenBank/DDBJ whole genome shotgun (WGS) entry which is preliminary data.</text>
</comment>
<dbReference type="NCBIfam" id="TIGR01036">
    <property type="entry name" value="pyrD_sub2"/>
    <property type="match status" value="1"/>
</dbReference>
<feature type="binding site" evidence="11">
    <location>
        <position position="89"/>
    </location>
    <ligand>
        <name>FMN</name>
        <dbReference type="ChEBI" id="CHEBI:58210"/>
    </ligand>
</feature>
<comment type="function">
    <text evidence="1 11">Catalyzes the conversion of dihydroorotate to orotate with quinone as electron acceptor.</text>
</comment>
<sequence>MNKTTYQLFRPLLFLFSAEKSHHLTLKTLKLSAKLGLLALFSTKIKTTPTKVMGINFPNQVGLAAGLDKNGDYLNALSQLGFGFIEIGTITPRPQPGNPSPRLFRLPKANAIINRMGFNNQGIKHLLQQVEKVRQSGHRGIIGINIGKNFDTSVENAADDYLIALREAYSLADYITINISSPNTPGLRDLQYGDELNLLLSTLKQEQLNLSKQTNRYVPLAVKVAPDLSHKEVQFIAKTLLDNKIDCLIATNTTLSRDAVKGMQYGDEAGGLSGEPVRDLSTEIIRQFAQSLGDQIPIIGVGGIACGDDAVDKIKAGAKLVQVFSALIYQGPALVADCVQALEDYQHEH</sequence>
<keyword evidence="6 11" id="KW-0288">FMN</keyword>
<dbReference type="GO" id="GO:0006207">
    <property type="term" value="P:'de novo' pyrimidine nucleobase biosynthetic process"/>
    <property type="evidence" value="ECO:0007669"/>
    <property type="project" value="UniProtKB-UniRule"/>
</dbReference>
<gene>
    <name evidence="11" type="primary">pyrD</name>
    <name evidence="13" type="ORF">ENJ51_01485</name>
</gene>
<dbReference type="Pfam" id="PF01180">
    <property type="entry name" value="DHO_dh"/>
    <property type="match status" value="1"/>
</dbReference>
<dbReference type="InterPro" id="IPR012135">
    <property type="entry name" value="Dihydroorotate_DH_1_2"/>
</dbReference>
<feature type="binding site" evidence="11">
    <location>
        <position position="178"/>
    </location>
    <ligand>
        <name>FMN</name>
        <dbReference type="ChEBI" id="CHEBI:58210"/>
    </ligand>
</feature>
<feature type="binding site" evidence="11">
    <location>
        <begin position="114"/>
        <end position="118"/>
    </location>
    <ligand>
        <name>substrate</name>
    </ligand>
</feature>
<comment type="subunit">
    <text evidence="11">Monomer.</text>
</comment>
<feature type="active site" description="Nucleophile" evidence="11">
    <location>
        <position position="181"/>
    </location>
</feature>
<dbReference type="NCBIfam" id="NF003646">
    <property type="entry name" value="PRK05286.1-4"/>
    <property type="match status" value="1"/>
</dbReference>
<dbReference type="InterPro" id="IPR013785">
    <property type="entry name" value="Aldolase_TIM"/>
</dbReference>
<keyword evidence="11" id="KW-1003">Cell membrane</keyword>
<dbReference type="InterPro" id="IPR050074">
    <property type="entry name" value="DHO_dehydrogenase"/>
</dbReference>
<protein>
    <recommendedName>
        <fullName evidence="11">Dihydroorotate dehydrogenase (quinone)</fullName>
        <ecNumber evidence="11">1.3.5.2</ecNumber>
    </recommendedName>
    <alternativeName>
        <fullName evidence="11">DHOdehase</fullName>
        <shortName evidence="11">DHOD</shortName>
        <shortName evidence="11">DHODase</shortName>
    </alternativeName>
    <alternativeName>
        <fullName evidence="11">Dihydroorotate oxidase</fullName>
    </alternativeName>
</protein>
<feature type="binding site" evidence="11">
    <location>
        <position position="303"/>
    </location>
    <ligand>
        <name>FMN</name>
        <dbReference type="ChEBI" id="CHEBI:58210"/>
    </ligand>
</feature>
<dbReference type="PANTHER" id="PTHR48109:SF4">
    <property type="entry name" value="DIHYDROOROTATE DEHYDROGENASE (QUINONE), MITOCHONDRIAL"/>
    <property type="match status" value="1"/>
</dbReference>
<comment type="cofactor">
    <cofactor evidence="11">
        <name>FMN</name>
        <dbReference type="ChEBI" id="CHEBI:58210"/>
    </cofactor>
    <text evidence="11">Binds 1 FMN per subunit.</text>
</comment>
<evidence type="ECO:0000256" key="4">
    <source>
        <dbReference type="ARBA" id="ARBA00005359"/>
    </source>
</evidence>
<comment type="pathway">
    <text evidence="3 11">Pyrimidine metabolism; UMP biosynthesis via de novo pathway; orotate from (S)-dihydroorotate (quinone route): step 1/1.</text>
</comment>
<dbReference type="HAMAP" id="MF_00225">
    <property type="entry name" value="DHO_dh_type2"/>
    <property type="match status" value="1"/>
</dbReference>
<dbReference type="EC" id="1.3.5.2" evidence="11"/>
<organism evidence="13">
    <name type="scientific">Leucothrix mucor</name>
    <dbReference type="NCBI Taxonomy" id="45248"/>
    <lineage>
        <taxon>Bacteria</taxon>
        <taxon>Pseudomonadati</taxon>
        <taxon>Pseudomonadota</taxon>
        <taxon>Gammaproteobacteria</taxon>
        <taxon>Thiotrichales</taxon>
        <taxon>Thiotrichaceae</taxon>
        <taxon>Leucothrix</taxon>
    </lineage>
</organism>
<dbReference type="GO" id="GO:0044205">
    <property type="term" value="P:'de novo' UMP biosynthetic process"/>
    <property type="evidence" value="ECO:0007669"/>
    <property type="project" value="UniProtKB-UniRule"/>
</dbReference>
<dbReference type="Proteomes" id="UP000885750">
    <property type="component" value="Unassembled WGS sequence"/>
</dbReference>
<evidence type="ECO:0000313" key="13">
    <source>
        <dbReference type="EMBL" id="HFC91465.1"/>
    </source>
</evidence>
<dbReference type="EMBL" id="DRMS01000053">
    <property type="protein sequence ID" value="HFC91465.1"/>
    <property type="molecule type" value="Genomic_DNA"/>
</dbReference>
<keyword evidence="5 11" id="KW-0285">Flavoprotein</keyword>
<dbReference type="InterPro" id="IPR005719">
    <property type="entry name" value="Dihydroorotate_DH_2"/>
</dbReference>
<evidence type="ECO:0000256" key="10">
    <source>
        <dbReference type="ARBA" id="ARBA00048639"/>
    </source>
</evidence>
<evidence type="ECO:0000256" key="9">
    <source>
        <dbReference type="ARBA" id="ARBA00023136"/>
    </source>
</evidence>
<dbReference type="AlphaFoldDB" id="A0A7V2SYH2"/>
<proteinExistence type="inferred from homology"/>
<dbReference type="PANTHER" id="PTHR48109">
    <property type="entry name" value="DIHYDROOROTATE DEHYDROGENASE (QUINONE), MITOCHONDRIAL-RELATED"/>
    <property type="match status" value="1"/>
</dbReference>
<evidence type="ECO:0000259" key="12">
    <source>
        <dbReference type="Pfam" id="PF01180"/>
    </source>
</evidence>
<evidence type="ECO:0000256" key="3">
    <source>
        <dbReference type="ARBA" id="ARBA00005161"/>
    </source>
</evidence>
<dbReference type="Gene3D" id="3.20.20.70">
    <property type="entry name" value="Aldolase class I"/>
    <property type="match status" value="1"/>
</dbReference>
<feature type="binding site" evidence="11">
    <location>
        <position position="145"/>
    </location>
    <ligand>
        <name>FMN</name>
        <dbReference type="ChEBI" id="CHEBI:58210"/>
    </ligand>
</feature>
<feature type="binding site" evidence="11">
    <location>
        <begin position="65"/>
        <end position="69"/>
    </location>
    <ligand>
        <name>FMN</name>
        <dbReference type="ChEBI" id="CHEBI:58210"/>
    </ligand>
</feature>
<feature type="binding site" evidence="11">
    <location>
        <position position="274"/>
    </location>
    <ligand>
        <name>FMN</name>
        <dbReference type="ChEBI" id="CHEBI:58210"/>
    </ligand>
</feature>
<feature type="binding site" evidence="11">
    <location>
        <begin position="324"/>
        <end position="325"/>
    </location>
    <ligand>
        <name>FMN</name>
        <dbReference type="ChEBI" id="CHEBI:58210"/>
    </ligand>
</feature>